<organism evidence="1 2">
    <name type="scientific">bacterium (Candidatus Gribaldobacteria) CG23_combo_of_CG06-09_8_20_14_all_37_87_8</name>
    <dbReference type="NCBI Taxonomy" id="2014278"/>
    <lineage>
        <taxon>Bacteria</taxon>
        <taxon>Candidatus Gribaldobacteria</taxon>
    </lineage>
</organism>
<protein>
    <recommendedName>
        <fullName evidence="3">3D domain-containing protein</fullName>
    </recommendedName>
</protein>
<dbReference type="PROSITE" id="PS51257">
    <property type="entry name" value="PROKAR_LIPOPROTEIN"/>
    <property type="match status" value="1"/>
</dbReference>
<comment type="caution">
    <text evidence="1">The sequence shown here is derived from an EMBL/GenBank/DDBJ whole genome shotgun (WGS) entry which is preliminary data.</text>
</comment>
<dbReference type="Proteomes" id="UP000230447">
    <property type="component" value="Unassembled WGS sequence"/>
</dbReference>
<gene>
    <name evidence="1" type="ORF">COX24_02990</name>
</gene>
<reference evidence="1 2" key="1">
    <citation type="submission" date="2017-09" db="EMBL/GenBank/DDBJ databases">
        <title>Depth-based differentiation of microbial function through sediment-hosted aquifers and enrichment of novel symbionts in the deep terrestrial subsurface.</title>
        <authorList>
            <person name="Probst A.J."/>
            <person name="Ladd B."/>
            <person name="Jarett J.K."/>
            <person name="Geller-Mcgrath D.E."/>
            <person name="Sieber C.M."/>
            <person name="Emerson J.B."/>
            <person name="Anantharaman K."/>
            <person name="Thomas B.C."/>
            <person name="Malmstrom R."/>
            <person name="Stieglmeier M."/>
            <person name="Klingl A."/>
            <person name="Woyke T."/>
            <person name="Ryan C.M."/>
            <person name="Banfield J.F."/>
        </authorList>
    </citation>
    <scope>NUCLEOTIDE SEQUENCE [LARGE SCALE GENOMIC DNA]</scope>
    <source>
        <strain evidence="1">CG23_combo_of_CG06-09_8_20_14_all_37_87_8</strain>
    </source>
</reference>
<dbReference type="CDD" id="cd22784">
    <property type="entry name" value="DPBB_MltA_YuiC-like"/>
    <property type="match status" value="1"/>
</dbReference>
<evidence type="ECO:0000313" key="2">
    <source>
        <dbReference type="Proteomes" id="UP000230447"/>
    </source>
</evidence>
<name>A0A2G9ZEH7_9BACT</name>
<evidence type="ECO:0008006" key="3">
    <source>
        <dbReference type="Google" id="ProtNLM"/>
    </source>
</evidence>
<dbReference type="AlphaFoldDB" id="A0A2G9ZEH7"/>
<proteinExistence type="predicted"/>
<accession>A0A2G9ZEH7</accession>
<dbReference type="EMBL" id="PCSB01000061">
    <property type="protein sequence ID" value="PIP31573.1"/>
    <property type="molecule type" value="Genomic_DNA"/>
</dbReference>
<evidence type="ECO:0000313" key="1">
    <source>
        <dbReference type="EMBL" id="PIP31573.1"/>
    </source>
</evidence>
<sequence length="159" mass="17543">MNIKINKIALSIALLAIVACYFLGLQALAEDSYVFDPKNTNLQVFEQSILLPMSAPPEVVVKSTLTVIVTAYSSTEAQTDSTPFITASNSIVRDGIIANNLLPFGTKVRMPELFGSKIFEVDDRMHSRKGNFHVDVWFPTFEEAKEFGTKVAVLEVLAD</sequence>